<keyword evidence="2" id="KW-0446">Lipid-binding</keyword>
<dbReference type="EMBL" id="CP013862">
    <property type="protein sequence ID" value="ALX48669.1"/>
    <property type="molecule type" value="Genomic_DNA"/>
</dbReference>
<reference evidence="3 4" key="1">
    <citation type="submission" date="2016-01" db="EMBL/GenBank/DDBJ databases">
        <title>Complete genome sequence of strain Lentibacillus amyloliquefaciens LAM0015T isolated from saline sediment.</title>
        <authorList>
            <person name="Wang J.-L."/>
            <person name="He M.-X."/>
        </authorList>
    </citation>
    <scope>NUCLEOTIDE SEQUENCE [LARGE SCALE GENOMIC DNA]</scope>
    <source>
        <strain evidence="3 4">LAM0015</strain>
    </source>
</reference>
<accession>A0A0U4FDV4</accession>
<proteinExistence type="predicted"/>
<sequence>MTVKILADSACDLSENHYKTYDIEMVPLTVHLDDQEYKDSIEIKPKTVYDAMREGKTPKTSQVSPQAFKAIFTSYAEENQPLVYLAFSSELSGTYQTAKMMEQEVKESYPEAELHVVDSKCASIGYGLVVLRAAQLAKDGAGTDEIMETAVYHAKYMEHIFTVDDLEYLYRGGRVSKTAAFVGSFLKIRPILHVDDGKLIPLEKIRGTKKLHKRMFDIIEERGKDFSNQTIGISHGDDYETAKKIADAIEEKFNPEDILIEMVGSTIGAHAGPGTIAIFFLNNDYK</sequence>
<dbReference type="STRING" id="1472767.AOX59_08625"/>
<protein>
    <submittedName>
        <fullName evidence="3">Fatty acid-binding protein DegV</fullName>
    </submittedName>
</protein>
<dbReference type="SUPFAM" id="SSF82549">
    <property type="entry name" value="DAK1/DegV-like"/>
    <property type="match status" value="1"/>
</dbReference>
<dbReference type="Gene3D" id="3.40.50.10170">
    <property type="match status" value="1"/>
</dbReference>
<dbReference type="PANTHER" id="PTHR33434">
    <property type="entry name" value="DEGV DOMAIN-CONTAINING PROTEIN DR_1986-RELATED"/>
    <property type="match status" value="1"/>
</dbReference>
<dbReference type="PROSITE" id="PS51482">
    <property type="entry name" value="DEGV"/>
    <property type="match status" value="1"/>
</dbReference>
<evidence type="ECO:0000313" key="3">
    <source>
        <dbReference type="EMBL" id="ALX48669.1"/>
    </source>
</evidence>
<dbReference type="InterPro" id="IPR050270">
    <property type="entry name" value="DegV_domain_contain"/>
</dbReference>
<evidence type="ECO:0000256" key="2">
    <source>
        <dbReference type="ARBA" id="ARBA00023121"/>
    </source>
</evidence>
<keyword evidence="4" id="KW-1185">Reference proteome</keyword>
<dbReference type="RefSeq" id="WP_068444680.1">
    <property type="nucleotide sequence ID" value="NZ_CP013862.1"/>
</dbReference>
<dbReference type="Pfam" id="PF02645">
    <property type="entry name" value="DegV"/>
    <property type="match status" value="1"/>
</dbReference>
<dbReference type="PANTHER" id="PTHR33434:SF3">
    <property type="entry name" value="DEGV DOMAIN-CONTAINING PROTEIN YITS"/>
    <property type="match status" value="1"/>
</dbReference>
<name>A0A0U4FDV4_9BACI</name>
<dbReference type="InterPro" id="IPR003797">
    <property type="entry name" value="DegV"/>
</dbReference>
<dbReference type="AlphaFoldDB" id="A0A0U4FDV4"/>
<comment type="function">
    <text evidence="1">May bind long-chain fatty acids, such as palmitate, and may play a role in lipid transport or fatty acid metabolism.</text>
</comment>
<evidence type="ECO:0000256" key="1">
    <source>
        <dbReference type="ARBA" id="ARBA00003238"/>
    </source>
</evidence>
<dbReference type="GO" id="GO:0008289">
    <property type="term" value="F:lipid binding"/>
    <property type="evidence" value="ECO:0007669"/>
    <property type="project" value="UniProtKB-KW"/>
</dbReference>
<dbReference type="KEGG" id="lao:AOX59_08625"/>
<dbReference type="Gene3D" id="3.30.1180.10">
    <property type="match status" value="1"/>
</dbReference>
<dbReference type="OrthoDB" id="9775494at2"/>
<dbReference type="NCBIfam" id="TIGR00762">
    <property type="entry name" value="DegV"/>
    <property type="match status" value="1"/>
</dbReference>
<dbReference type="InterPro" id="IPR043168">
    <property type="entry name" value="DegV_C"/>
</dbReference>
<evidence type="ECO:0000313" key="4">
    <source>
        <dbReference type="Proteomes" id="UP000050331"/>
    </source>
</evidence>
<gene>
    <name evidence="3" type="ORF">AOX59_08625</name>
</gene>
<dbReference type="Proteomes" id="UP000050331">
    <property type="component" value="Chromosome"/>
</dbReference>
<organism evidence="3 4">
    <name type="scientific">Lentibacillus amyloliquefaciens</name>
    <dbReference type="NCBI Taxonomy" id="1472767"/>
    <lineage>
        <taxon>Bacteria</taxon>
        <taxon>Bacillati</taxon>
        <taxon>Bacillota</taxon>
        <taxon>Bacilli</taxon>
        <taxon>Bacillales</taxon>
        <taxon>Bacillaceae</taxon>
        <taxon>Lentibacillus</taxon>
    </lineage>
</organism>